<sequence>MRTPPRKRHRGKSSQSPRSRPSALRKPATKSEPGPSERLQAYLKEQKNTKEKTKDVKSESETKRKGEPRGSEGSKAKDKAEKKTKAGKSSEKKVADEKSGKDEEKKGKSEEEKADRAEEKNQGKGKEPKVSHVEKKKKTPDKGEEKKGKGEEEKAGRVEEKNRGKEKEPKVCEKKQKDKGEKKGKDEGKELEGEEKKEGTKQKKALSVAGDVNKDDKKRKNKKEAEEKAKTKGSTEKKKEPKIEYVPCKKPKIGHIFETPEQKLKKSTPSVSSAGTMTSKEKAEAHMRSLQAILEDSDDEEDSSSDMDSANRRKELQELVDAALPRIKPVDSDEETTKSEKKEDKEDENEEEEKEDEEDDEDSSEDGSSESSCNEDGEKVEEEGDKEEEENEEDDEVEEAEVEKPEPDPNAHALVPVSKKTAQQVQKLRNSASNKREWDCFVKQLKSHGTAPIHLSEYATTNQNKVELFNMWLDSGKDWSSCSLMLERKMERKHESARGWSAIQGRELRAKYTAEKFTSLVASRKASGMWYADEDFPDDDDEAWFFMRMGNSYKEKESTSEAMALKGKMEVDAGLRAALTDADEGLLRPGCLPKVATSSAAGNKALLNSLDKAWETSREISGSQGTSSTEEKTKKEEDKAEEMKPQSWESKASDSLGELLANAAKARTMSIKLNSVEYAGELSKQLLEHASLLEKYYQELNEALQKKLGDGVLKKLLTKIDDVEAFASKAQAVGGCRCSSPEASSEAEDEEGVEDHPIPNKALQSFAALGSHGKCVANAERDLHRWLRGNFTLCGGHSGEDLFAPRVRARANDIIAQVMAWSMGIALSGVFPEMCDRCLARTGVGCPDEMNYRNFSETKAWDLTLIDHSGYLVRERLSLTPWLCMDGFRVESMSFDWMHNVYLGTGRDLFASGVRTLVERGVYSYTGLTDLDDILGHVEQRIHEKCKVHKLSLPKKPHLCLQTLGGDEDYAELSTKFKAAHVKILLWWLARESQRWADSHPDVPC</sequence>
<feature type="compositionally biased region" description="Basic and acidic residues" evidence="1">
    <location>
        <begin position="629"/>
        <end position="644"/>
    </location>
</feature>
<accession>A0A9P1BNG3</accession>
<feature type="region of interest" description="Disordered" evidence="1">
    <location>
        <begin position="617"/>
        <end position="653"/>
    </location>
</feature>
<feature type="compositionally biased region" description="Basic residues" evidence="1">
    <location>
        <begin position="1"/>
        <end position="12"/>
    </location>
</feature>
<feature type="compositionally biased region" description="Basic and acidic residues" evidence="1">
    <location>
        <begin position="140"/>
        <end position="201"/>
    </location>
</feature>
<dbReference type="AlphaFoldDB" id="A0A9P1BNG3"/>
<protein>
    <submittedName>
        <fullName evidence="2">Uncharacterized protein</fullName>
    </submittedName>
</protein>
<organism evidence="2">
    <name type="scientific">Cladocopium goreaui</name>
    <dbReference type="NCBI Taxonomy" id="2562237"/>
    <lineage>
        <taxon>Eukaryota</taxon>
        <taxon>Sar</taxon>
        <taxon>Alveolata</taxon>
        <taxon>Dinophyceae</taxon>
        <taxon>Suessiales</taxon>
        <taxon>Symbiodiniaceae</taxon>
        <taxon>Cladocopium</taxon>
    </lineage>
</organism>
<dbReference type="EMBL" id="CAMXCT030000278">
    <property type="protein sequence ID" value="CAL4763856.1"/>
    <property type="molecule type" value="Genomic_DNA"/>
</dbReference>
<feature type="region of interest" description="Disordered" evidence="1">
    <location>
        <begin position="1"/>
        <end position="431"/>
    </location>
</feature>
<evidence type="ECO:0000313" key="3">
    <source>
        <dbReference type="EMBL" id="CAL1129919.1"/>
    </source>
</evidence>
<feature type="compositionally biased region" description="Polar residues" evidence="1">
    <location>
        <begin position="267"/>
        <end position="278"/>
    </location>
</feature>
<proteinExistence type="predicted"/>
<dbReference type="Proteomes" id="UP001152797">
    <property type="component" value="Unassembled WGS sequence"/>
</dbReference>
<dbReference type="EMBL" id="CAMXCT010000278">
    <property type="protein sequence ID" value="CAI3976544.1"/>
    <property type="molecule type" value="Genomic_DNA"/>
</dbReference>
<gene>
    <name evidence="2" type="ORF">C1SCF055_LOCUS4753</name>
</gene>
<feature type="compositionally biased region" description="Basic and acidic residues" evidence="1">
    <location>
        <begin position="212"/>
        <end position="243"/>
    </location>
</feature>
<dbReference type="EMBL" id="CAMXCT020000278">
    <property type="protein sequence ID" value="CAL1129919.1"/>
    <property type="molecule type" value="Genomic_DNA"/>
</dbReference>
<evidence type="ECO:0000313" key="2">
    <source>
        <dbReference type="EMBL" id="CAI3976544.1"/>
    </source>
</evidence>
<comment type="caution">
    <text evidence="2">The sequence shown here is derived from an EMBL/GenBank/DDBJ whole genome shotgun (WGS) entry which is preliminary data.</text>
</comment>
<feature type="compositionally biased region" description="Acidic residues" evidence="1">
    <location>
        <begin position="345"/>
        <end position="401"/>
    </location>
</feature>
<feature type="compositionally biased region" description="Basic and acidic residues" evidence="1">
    <location>
        <begin position="328"/>
        <end position="344"/>
    </location>
</feature>
<keyword evidence="4" id="KW-1185">Reference proteome</keyword>
<reference evidence="3" key="2">
    <citation type="submission" date="2024-04" db="EMBL/GenBank/DDBJ databases">
        <authorList>
            <person name="Chen Y."/>
            <person name="Shah S."/>
            <person name="Dougan E. K."/>
            <person name="Thang M."/>
            <person name="Chan C."/>
        </authorList>
    </citation>
    <scope>NUCLEOTIDE SEQUENCE [LARGE SCALE GENOMIC DNA]</scope>
</reference>
<feature type="compositionally biased region" description="Acidic residues" evidence="1">
    <location>
        <begin position="295"/>
        <end position="305"/>
    </location>
</feature>
<feature type="compositionally biased region" description="Polar residues" evidence="1">
    <location>
        <begin position="619"/>
        <end position="628"/>
    </location>
</feature>
<feature type="region of interest" description="Disordered" evidence="1">
    <location>
        <begin position="738"/>
        <end position="757"/>
    </location>
</feature>
<name>A0A9P1BNG3_9DINO</name>
<feature type="compositionally biased region" description="Polar residues" evidence="1">
    <location>
        <begin position="420"/>
        <end position="431"/>
    </location>
</feature>
<evidence type="ECO:0000256" key="1">
    <source>
        <dbReference type="SAM" id="MobiDB-lite"/>
    </source>
</evidence>
<evidence type="ECO:0000313" key="4">
    <source>
        <dbReference type="Proteomes" id="UP001152797"/>
    </source>
</evidence>
<reference evidence="2" key="1">
    <citation type="submission" date="2022-10" db="EMBL/GenBank/DDBJ databases">
        <authorList>
            <person name="Chen Y."/>
            <person name="Dougan E. K."/>
            <person name="Chan C."/>
            <person name="Rhodes N."/>
            <person name="Thang M."/>
        </authorList>
    </citation>
    <scope>NUCLEOTIDE SEQUENCE</scope>
</reference>
<feature type="compositionally biased region" description="Basic and acidic residues" evidence="1">
    <location>
        <begin position="44"/>
        <end position="133"/>
    </location>
</feature>